<sequence length="59" mass="6789">MKGTKKVKTTDIAFDDKDNSHITWWKERLQICRKPSTVHLTSRLVYSNLLGVDSNLKNG</sequence>
<protein>
    <submittedName>
        <fullName evidence="1">Uncharacterized protein</fullName>
    </submittedName>
</protein>
<dbReference type="PANTHER" id="PTHR48448">
    <property type="entry name" value="MUTL PROTEIN ISOFORM 1"/>
    <property type="match status" value="1"/>
</dbReference>
<dbReference type="STRING" id="22663.A0A2I0J2E9"/>
<dbReference type="InterPro" id="IPR053276">
    <property type="entry name" value="MtDNA_mismatch_repair_MutS"/>
</dbReference>
<dbReference type="AlphaFoldDB" id="A0A2I0J2E9"/>
<accession>A0A2I0J2E9</accession>
<reference evidence="1 2" key="1">
    <citation type="submission" date="2017-11" db="EMBL/GenBank/DDBJ databases">
        <title>De-novo sequencing of pomegranate (Punica granatum L.) genome.</title>
        <authorList>
            <person name="Akparov Z."/>
            <person name="Amiraslanov A."/>
            <person name="Hajiyeva S."/>
            <person name="Abbasov M."/>
            <person name="Kaur K."/>
            <person name="Hamwieh A."/>
            <person name="Solovyev V."/>
            <person name="Salamov A."/>
            <person name="Braich B."/>
            <person name="Kosarev P."/>
            <person name="Mahmoud A."/>
            <person name="Hajiyev E."/>
            <person name="Babayeva S."/>
            <person name="Izzatullayeva V."/>
            <person name="Mammadov A."/>
            <person name="Mammadov A."/>
            <person name="Sharifova S."/>
            <person name="Ojaghi J."/>
            <person name="Eynullazada K."/>
            <person name="Bayramov B."/>
            <person name="Abdulazimova A."/>
            <person name="Shahmuradov I."/>
        </authorList>
    </citation>
    <scope>NUCLEOTIDE SEQUENCE [LARGE SCALE GENOMIC DNA]</scope>
    <source>
        <strain evidence="2">cv. AG2017</strain>
        <tissue evidence="1">Leaf</tissue>
    </source>
</reference>
<keyword evidence="2" id="KW-1185">Reference proteome</keyword>
<gene>
    <name evidence="1" type="ORF">CRG98_029518</name>
</gene>
<proteinExistence type="predicted"/>
<dbReference type="EMBL" id="PGOL01002147">
    <property type="protein sequence ID" value="PKI50080.1"/>
    <property type="molecule type" value="Genomic_DNA"/>
</dbReference>
<dbReference type="Proteomes" id="UP000233551">
    <property type="component" value="Unassembled WGS sequence"/>
</dbReference>
<dbReference type="PANTHER" id="PTHR48448:SF1">
    <property type="entry name" value="MUTL PROTEIN ISOFORM 1"/>
    <property type="match status" value="1"/>
</dbReference>
<evidence type="ECO:0000313" key="1">
    <source>
        <dbReference type="EMBL" id="PKI50080.1"/>
    </source>
</evidence>
<name>A0A2I0J2E9_PUNGR</name>
<feature type="non-terminal residue" evidence="1">
    <location>
        <position position="59"/>
    </location>
</feature>
<evidence type="ECO:0000313" key="2">
    <source>
        <dbReference type="Proteomes" id="UP000233551"/>
    </source>
</evidence>
<comment type="caution">
    <text evidence="1">The sequence shown here is derived from an EMBL/GenBank/DDBJ whole genome shotgun (WGS) entry which is preliminary data.</text>
</comment>
<organism evidence="1 2">
    <name type="scientific">Punica granatum</name>
    <name type="common">Pomegranate</name>
    <dbReference type="NCBI Taxonomy" id="22663"/>
    <lineage>
        <taxon>Eukaryota</taxon>
        <taxon>Viridiplantae</taxon>
        <taxon>Streptophyta</taxon>
        <taxon>Embryophyta</taxon>
        <taxon>Tracheophyta</taxon>
        <taxon>Spermatophyta</taxon>
        <taxon>Magnoliopsida</taxon>
        <taxon>eudicotyledons</taxon>
        <taxon>Gunneridae</taxon>
        <taxon>Pentapetalae</taxon>
        <taxon>rosids</taxon>
        <taxon>malvids</taxon>
        <taxon>Myrtales</taxon>
        <taxon>Lythraceae</taxon>
        <taxon>Punica</taxon>
    </lineage>
</organism>